<evidence type="ECO:0000259" key="14">
    <source>
        <dbReference type="Pfam" id="PF03372"/>
    </source>
</evidence>
<keyword evidence="7" id="KW-0378">Hydrolase</keyword>
<comment type="pathway">
    <text evidence="3">Sphingolipid metabolism.</text>
</comment>
<evidence type="ECO:0000256" key="2">
    <source>
        <dbReference type="ARBA" id="ARBA00004760"/>
    </source>
</evidence>
<dbReference type="InParanoid" id="W4KNM0"/>
<dbReference type="EMBL" id="KI925454">
    <property type="protein sequence ID" value="ETW86651.1"/>
    <property type="molecule type" value="Genomic_DNA"/>
</dbReference>
<evidence type="ECO:0000256" key="12">
    <source>
        <dbReference type="ARBA" id="ARBA00023136"/>
    </source>
</evidence>
<evidence type="ECO:0000256" key="7">
    <source>
        <dbReference type="ARBA" id="ARBA00022801"/>
    </source>
</evidence>
<evidence type="ECO:0000256" key="1">
    <source>
        <dbReference type="ARBA" id="ARBA00004141"/>
    </source>
</evidence>
<dbReference type="GO" id="GO:0006665">
    <property type="term" value="P:sphingolipid metabolic process"/>
    <property type="evidence" value="ECO:0007669"/>
    <property type="project" value="UniProtKB-KW"/>
</dbReference>
<dbReference type="KEGG" id="hir:HETIRDRAFT_468277"/>
<dbReference type="SUPFAM" id="SSF56219">
    <property type="entry name" value="DNase I-like"/>
    <property type="match status" value="1"/>
</dbReference>
<keyword evidence="16" id="KW-1185">Reference proteome</keyword>
<keyword evidence="8" id="KW-0460">Magnesium</keyword>
<dbReference type="Proteomes" id="UP000030671">
    <property type="component" value="Unassembled WGS sequence"/>
</dbReference>
<evidence type="ECO:0000256" key="13">
    <source>
        <dbReference type="SAM" id="Phobius"/>
    </source>
</evidence>
<dbReference type="Gene3D" id="3.60.10.10">
    <property type="entry name" value="Endonuclease/exonuclease/phosphatase"/>
    <property type="match status" value="1"/>
</dbReference>
<dbReference type="InterPro" id="IPR005135">
    <property type="entry name" value="Endo/exonuclease/phosphatase"/>
</dbReference>
<dbReference type="OrthoDB" id="387657at2759"/>
<dbReference type="GO" id="GO:0046872">
    <property type="term" value="F:metal ion binding"/>
    <property type="evidence" value="ECO:0007669"/>
    <property type="project" value="UniProtKB-KW"/>
</dbReference>
<evidence type="ECO:0000256" key="8">
    <source>
        <dbReference type="ARBA" id="ARBA00022842"/>
    </source>
</evidence>
<sequence length="459" mass="50114">MSDTQLRVFTLNCWGLKYVSKNRSERITAITSFLARSDYDIIALQELWVYSDYEKVRSSVIKRLPYSKFFYSGALGAGLAIFTRFPIVAATIHPYSLNGSPMDVAGGDWFVGKAAASVLVTHPVLGQIQIFNTHLFAKGGEGGPEHHRAHRLVNAWEFAKLVKQSAELGRYVISAGDFNSIPTTLPMTVIRDHAGLHDAWVATHPSTSSPRSAPSPYDAIQVHGVTADSPINSYSAGKPLDIYARAAQGKRLDYVLYRDPHHHPLSSPLSYRKLVCANTRVMLTETVPGRSFSYSDHFGLEATLLIQHPEAHENTLPSDPSALADVPSVSSVSATAPTTPSTHLSDASATAILQALTTCYRHARARSQQELLIFVLCAVLVVAFVIGAAWLPHTAYAPIFAFGAAFSTWLGTTMLYIGFVYGRWEVNALMNVIEELELYRRGIDSTAGQGGVEDTSRGS</sequence>
<evidence type="ECO:0000256" key="3">
    <source>
        <dbReference type="ARBA" id="ARBA00004991"/>
    </source>
</evidence>
<dbReference type="HOGENOM" id="CLU_034001_2_0_1"/>
<dbReference type="Pfam" id="PF03372">
    <property type="entry name" value="Exo_endo_phos"/>
    <property type="match status" value="1"/>
</dbReference>
<protein>
    <recommendedName>
        <fullName evidence="14">Endonuclease/exonuclease/phosphatase domain-containing protein</fullName>
    </recommendedName>
</protein>
<evidence type="ECO:0000313" key="16">
    <source>
        <dbReference type="Proteomes" id="UP000030671"/>
    </source>
</evidence>
<accession>W4KNM0</accession>
<reference evidence="15 16" key="1">
    <citation type="journal article" date="2012" name="New Phytol.">
        <title>Insight into trade-off between wood decay and parasitism from the genome of a fungal forest pathogen.</title>
        <authorList>
            <person name="Olson A."/>
            <person name="Aerts A."/>
            <person name="Asiegbu F."/>
            <person name="Belbahri L."/>
            <person name="Bouzid O."/>
            <person name="Broberg A."/>
            <person name="Canback B."/>
            <person name="Coutinho P.M."/>
            <person name="Cullen D."/>
            <person name="Dalman K."/>
            <person name="Deflorio G."/>
            <person name="van Diepen L.T."/>
            <person name="Dunand C."/>
            <person name="Duplessis S."/>
            <person name="Durling M."/>
            <person name="Gonthier P."/>
            <person name="Grimwood J."/>
            <person name="Fossdal C.G."/>
            <person name="Hansson D."/>
            <person name="Henrissat B."/>
            <person name="Hietala A."/>
            <person name="Himmelstrand K."/>
            <person name="Hoffmeister D."/>
            <person name="Hogberg N."/>
            <person name="James T.Y."/>
            <person name="Karlsson M."/>
            <person name="Kohler A."/>
            <person name="Kues U."/>
            <person name="Lee Y.H."/>
            <person name="Lin Y.C."/>
            <person name="Lind M."/>
            <person name="Lindquist E."/>
            <person name="Lombard V."/>
            <person name="Lucas S."/>
            <person name="Lunden K."/>
            <person name="Morin E."/>
            <person name="Murat C."/>
            <person name="Park J."/>
            <person name="Raffaello T."/>
            <person name="Rouze P."/>
            <person name="Salamov A."/>
            <person name="Schmutz J."/>
            <person name="Solheim H."/>
            <person name="Stahlberg J."/>
            <person name="Velez H."/>
            <person name="de Vries R.P."/>
            <person name="Wiebenga A."/>
            <person name="Woodward S."/>
            <person name="Yakovlev I."/>
            <person name="Garbelotto M."/>
            <person name="Martin F."/>
            <person name="Grigoriev I.V."/>
            <person name="Stenlid J."/>
        </authorList>
    </citation>
    <scope>NUCLEOTIDE SEQUENCE [LARGE SCALE GENOMIC DNA]</scope>
    <source>
        <strain evidence="15 16">TC 32-1</strain>
    </source>
</reference>
<evidence type="ECO:0000256" key="9">
    <source>
        <dbReference type="ARBA" id="ARBA00022919"/>
    </source>
</evidence>
<evidence type="ECO:0000256" key="11">
    <source>
        <dbReference type="ARBA" id="ARBA00023098"/>
    </source>
</evidence>
<evidence type="ECO:0000256" key="6">
    <source>
        <dbReference type="ARBA" id="ARBA00022723"/>
    </source>
</evidence>
<dbReference type="GO" id="GO:0016020">
    <property type="term" value="C:membrane"/>
    <property type="evidence" value="ECO:0007669"/>
    <property type="project" value="UniProtKB-SubCell"/>
</dbReference>
<keyword evidence="6" id="KW-0479">Metal-binding</keyword>
<keyword evidence="12 13" id="KW-0472">Membrane</keyword>
<feature type="transmembrane region" description="Helical" evidence="13">
    <location>
        <begin position="371"/>
        <end position="391"/>
    </location>
</feature>
<comment type="subcellular location">
    <subcellularLocation>
        <location evidence="1">Membrane</location>
        <topology evidence="1">Multi-pass membrane protein</topology>
    </subcellularLocation>
</comment>
<comment type="pathway">
    <text evidence="2">Lipid metabolism; sphingolipid metabolism.</text>
</comment>
<keyword evidence="9" id="KW-0746">Sphingolipid metabolism</keyword>
<organism evidence="15 16">
    <name type="scientific">Heterobasidion irregulare (strain TC 32-1)</name>
    <dbReference type="NCBI Taxonomy" id="747525"/>
    <lineage>
        <taxon>Eukaryota</taxon>
        <taxon>Fungi</taxon>
        <taxon>Dikarya</taxon>
        <taxon>Basidiomycota</taxon>
        <taxon>Agaricomycotina</taxon>
        <taxon>Agaricomycetes</taxon>
        <taxon>Russulales</taxon>
        <taxon>Bondarzewiaceae</taxon>
        <taxon>Heterobasidion</taxon>
        <taxon>Heterobasidion annosum species complex</taxon>
    </lineage>
</organism>
<dbReference type="RefSeq" id="XP_009540654.1">
    <property type="nucleotide sequence ID" value="XM_009542359.1"/>
</dbReference>
<dbReference type="AlphaFoldDB" id="W4KNM0"/>
<dbReference type="PANTHER" id="PTHR16320">
    <property type="entry name" value="SPHINGOMYELINASE FAMILY MEMBER"/>
    <property type="match status" value="1"/>
</dbReference>
<evidence type="ECO:0000256" key="5">
    <source>
        <dbReference type="ARBA" id="ARBA00022692"/>
    </source>
</evidence>
<dbReference type="PANTHER" id="PTHR16320:SF24">
    <property type="entry name" value="PHOSPHODIESTERASE, PUTATIVE-RELATED"/>
    <property type="match status" value="1"/>
</dbReference>
<evidence type="ECO:0000313" key="15">
    <source>
        <dbReference type="EMBL" id="ETW86651.1"/>
    </source>
</evidence>
<comment type="similarity">
    <text evidence="4">Belongs to the neutral sphingomyelinase family.</text>
</comment>
<keyword evidence="11" id="KW-0443">Lipid metabolism</keyword>
<feature type="domain" description="Endonuclease/exonuclease/phosphatase" evidence="14">
    <location>
        <begin position="10"/>
        <end position="264"/>
    </location>
</feature>
<dbReference type="STRING" id="747525.W4KNM0"/>
<evidence type="ECO:0000256" key="4">
    <source>
        <dbReference type="ARBA" id="ARBA00006335"/>
    </source>
</evidence>
<name>W4KNM0_HETIT</name>
<feature type="transmembrane region" description="Helical" evidence="13">
    <location>
        <begin position="69"/>
        <end position="92"/>
    </location>
</feature>
<dbReference type="InterPro" id="IPR036691">
    <property type="entry name" value="Endo/exonu/phosph_ase_sf"/>
</dbReference>
<dbReference type="InterPro" id="IPR038772">
    <property type="entry name" value="Sph/SMPD2-like"/>
</dbReference>
<dbReference type="FunCoup" id="W4KNM0">
    <property type="interactions" value="43"/>
</dbReference>
<dbReference type="GeneID" id="20677220"/>
<dbReference type="eggNOG" id="KOG3873">
    <property type="taxonomic scope" value="Eukaryota"/>
</dbReference>
<keyword evidence="5 13" id="KW-0812">Transmembrane</keyword>
<evidence type="ECO:0000256" key="10">
    <source>
        <dbReference type="ARBA" id="ARBA00022989"/>
    </source>
</evidence>
<dbReference type="GO" id="GO:0004767">
    <property type="term" value="F:sphingomyelin phosphodiesterase activity"/>
    <property type="evidence" value="ECO:0007669"/>
    <property type="project" value="InterPro"/>
</dbReference>
<keyword evidence="10 13" id="KW-1133">Transmembrane helix</keyword>
<gene>
    <name evidence="15" type="ORF">HETIRDRAFT_468277</name>
</gene>
<proteinExistence type="inferred from homology"/>
<feature type="transmembrane region" description="Helical" evidence="13">
    <location>
        <begin position="397"/>
        <end position="421"/>
    </location>
</feature>